<dbReference type="PANTHER" id="PTHR22617:SF23">
    <property type="entry name" value="CHEMOTAXIS PROTEIN CHEW"/>
    <property type="match status" value="1"/>
</dbReference>
<accession>A0A3B0UBA1</accession>
<feature type="domain" description="CheW-like" evidence="1">
    <location>
        <begin position="26"/>
        <end position="162"/>
    </location>
</feature>
<dbReference type="PROSITE" id="PS50851">
    <property type="entry name" value="CHEW"/>
    <property type="match status" value="1"/>
</dbReference>
<gene>
    <name evidence="2" type="ORF">MNBD_ALPHA12-1833</name>
</gene>
<dbReference type="InterPro" id="IPR039315">
    <property type="entry name" value="CheW"/>
</dbReference>
<dbReference type="Pfam" id="PF01584">
    <property type="entry name" value="CheW"/>
    <property type="match status" value="1"/>
</dbReference>
<dbReference type="SMART" id="SM00260">
    <property type="entry name" value="CheW"/>
    <property type="match status" value="1"/>
</dbReference>
<dbReference type="InterPro" id="IPR036061">
    <property type="entry name" value="CheW-like_dom_sf"/>
</dbReference>
<protein>
    <submittedName>
        <fullName evidence="2">Positive regulator of CheA protein activity (CheW)</fullName>
    </submittedName>
</protein>
<dbReference type="GO" id="GO:0006935">
    <property type="term" value="P:chemotaxis"/>
    <property type="evidence" value="ECO:0007669"/>
    <property type="project" value="InterPro"/>
</dbReference>
<evidence type="ECO:0000259" key="1">
    <source>
        <dbReference type="PROSITE" id="PS50851"/>
    </source>
</evidence>
<organism evidence="2">
    <name type="scientific">hydrothermal vent metagenome</name>
    <dbReference type="NCBI Taxonomy" id="652676"/>
    <lineage>
        <taxon>unclassified sequences</taxon>
        <taxon>metagenomes</taxon>
        <taxon>ecological metagenomes</taxon>
    </lineage>
</organism>
<dbReference type="InterPro" id="IPR002545">
    <property type="entry name" value="CheW-lke_dom"/>
</dbReference>
<proteinExistence type="predicted"/>
<name>A0A3B0UBA1_9ZZZZ</name>
<dbReference type="AlphaFoldDB" id="A0A3B0UBA1"/>
<evidence type="ECO:0000313" key="2">
    <source>
        <dbReference type="EMBL" id="VAW21859.1"/>
    </source>
</evidence>
<reference evidence="2" key="1">
    <citation type="submission" date="2018-06" db="EMBL/GenBank/DDBJ databases">
        <authorList>
            <person name="Zhirakovskaya E."/>
        </authorList>
    </citation>
    <scope>NUCLEOTIDE SEQUENCE</scope>
</reference>
<dbReference type="GO" id="GO:0005829">
    <property type="term" value="C:cytosol"/>
    <property type="evidence" value="ECO:0007669"/>
    <property type="project" value="TreeGrafter"/>
</dbReference>
<dbReference type="GO" id="GO:0007165">
    <property type="term" value="P:signal transduction"/>
    <property type="evidence" value="ECO:0007669"/>
    <property type="project" value="InterPro"/>
</dbReference>
<dbReference type="Gene3D" id="2.30.30.40">
    <property type="entry name" value="SH3 Domains"/>
    <property type="match status" value="1"/>
</dbReference>
<dbReference type="Gene3D" id="2.40.50.180">
    <property type="entry name" value="CheA-289, Domain 4"/>
    <property type="match status" value="1"/>
</dbReference>
<sequence length="162" mass="17118">MAPQTAQALEFADDDPFSDASNNSANSQFVTFSCATRNFGIDIMAVREIRSWSPVTEVPDQPQAVRGVLDIRGEVVQVFDLNLLLGSNLNQVTDSHVVIIVSVADKSIGILVDAVSDIISVGAKDMRPAPPNGGNGSGVVSAMAKHKDTLFSILNLAPLLKG</sequence>
<dbReference type="SUPFAM" id="SSF50341">
    <property type="entry name" value="CheW-like"/>
    <property type="match status" value="1"/>
</dbReference>
<dbReference type="EMBL" id="UOEO01000188">
    <property type="protein sequence ID" value="VAW21859.1"/>
    <property type="molecule type" value="Genomic_DNA"/>
</dbReference>
<dbReference type="PANTHER" id="PTHR22617">
    <property type="entry name" value="CHEMOTAXIS SENSOR HISTIDINE KINASE-RELATED"/>
    <property type="match status" value="1"/>
</dbReference>